<dbReference type="Proteomes" id="UP000030528">
    <property type="component" value="Unassembled WGS sequence"/>
</dbReference>
<evidence type="ECO:0008006" key="3">
    <source>
        <dbReference type="Google" id="ProtNLM"/>
    </source>
</evidence>
<sequence>MGIGSTRKAYRVSSYVIKVNIHPLGFVQSSKEFEIYHSMKNRELHHFLAETLYLTEDFVIQRYYPPLPLQNNQSYDVTEDALPQFHTVAFKDLLSTLDKEFDSFDLKDSSNYGWNDEGQPVLVDYGMTKEVYERQWVPLAESGELPQIEMSECTSCGLVKELRMYGSGDADKRCYSCGKQ</sequence>
<dbReference type="eggNOG" id="ENOG5031WAK">
    <property type="taxonomic scope" value="Bacteria"/>
</dbReference>
<comment type="caution">
    <text evidence="1">The sequence shown here is derived from an EMBL/GenBank/DDBJ whole genome shotgun (WGS) entry which is preliminary data.</text>
</comment>
<accession>A0A0A5GDV0</accession>
<proteinExistence type="predicted"/>
<keyword evidence="2" id="KW-1185">Reference proteome</keyword>
<name>A0A0A5GDV0_9BACI</name>
<dbReference type="AlphaFoldDB" id="A0A0A5GDV0"/>
<gene>
    <name evidence="1" type="ORF">N781_04845</name>
</gene>
<reference evidence="1 2" key="1">
    <citation type="submission" date="2013-08" db="EMBL/GenBank/DDBJ databases">
        <authorList>
            <person name="Huang J."/>
            <person name="Wang G."/>
        </authorList>
    </citation>
    <scope>NUCLEOTIDE SEQUENCE [LARGE SCALE GENOMIC DNA]</scope>
    <source>
        <strain evidence="1 2">JSM 076056</strain>
    </source>
</reference>
<dbReference type="EMBL" id="AVPE01000010">
    <property type="protein sequence ID" value="KGX91386.1"/>
    <property type="molecule type" value="Genomic_DNA"/>
</dbReference>
<protein>
    <recommendedName>
        <fullName evidence="3">Protein kinase</fullName>
    </recommendedName>
</protein>
<evidence type="ECO:0000313" key="2">
    <source>
        <dbReference type="Proteomes" id="UP000030528"/>
    </source>
</evidence>
<evidence type="ECO:0000313" key="1">
    <source>
        <dbReference type="EMBL" id="KGX91386.1"/>
    </source>
</evidence>
<organism evidence="1 2">
    <name type="scientific">Pontibacillus halophilus JSM 076056 = DSM 19796</name>
    <dbReference type="NCBI Taxonomy" id="1385510"/>
    <lineage>
        <taxon>Bacteria</taxon>
        <taxon>Bacillati</taxon>
        <taxon>Bacillota</taxon>
        <taxon>Bacilli</taxon>
        <taxon>Bacillales</taxon>
        <taxon>Bacillaceae</taxon>
        <taxon>Pontibacillus</taxon>
    </lineage>
</organism>